<evidence type="ECO:0000313" key="2">
    <source>
        <dbReference type="Proteomes" id="UP000094444"/>
    </source>
</evidence>
<dbReference type="AlphaFoldDB" id="A0A2P5HMH0"/>
<keyword evidence="2" id="KW-1185">Reference proteome</keyword>
<protein>
    <submittedName>
        <fullName evidence="1">Uncharacterized protein</fullName>
    </submittedName>
</protein>
<name>A0A2P5HMH0_DIAHE</name>
<proteinExistence type="predicted"/>
<gene>
    <name evidence="1" type="ORF">DHEL01_v210158</name>
</gene>
<organism evidence="1 2">
    <name type="scientific">Diaporthe helianthi</name>
    <dbReference type="NCBI Taxonomy" id="158607"/>
    <lineage>
        <taxon>Eukaryota</taxon>
        <taxon>Fungi</taxon>
        <taxon>Dikarya</taxon>
        <taxon>Ascomycota</taxon>
        <taxon>Pezizomycotina</taxon>
        <taxon>Sordariomycetes</taxon>
        <taxon>Sordariomycetidae</taxon>
        <taxon>Diaporthales</taxon>
        <taxon>Diaporthaceae</taxon>
        <taxon>Diaporthe</taxon>
    </lineage>
</organism>
<sequence length="418" mass="46646">MFECIRTDDSAGAWAEELRCALSAQEESINVRVYTRPLIHYNKCYIAKLPDSILAKIFHEVVLHSSRHILGTVKTNRRFHDLAIPLLYTRLELLPGRSREDMQSLGLSFRRHPERRGYAREAKLRGGPESFRSLGQFPVLFSRDAFPKITRLHGIRTAVSDLQNLVAADKDSTGTSTMEELVFEDSEIRTTPAGLDALMGACKVVRKLVLHWGRGSAESPNDGEFLQKAMGSAIARHATTIETLEFKPNESQISTTGENQSGSLKDQLSSFTALKDLTIHMACFYGGVTTSSTGNIELPAQKGFHDFLPTCLERLALIGEPEPLANVHPTQKCPKHASLRSEFAILLQNCGTAGRFSRMREVQFPAWVCDLDQGRDADVLPQLNILASQANVSILFKDAYKPAVKLAEIYGKNWWELF</sequence>
<dbReference type="Proteomes" id="UP000094444">
    <property type="component" value="Unassembled WGS sequence"/>
</dbReference>
<comment type="caution">
    <text evidence="1">The sequence shown here is derived from an EMBL/GenBank/DDBJ whole genome shotgun (WGS) entry which is preliminary data.</text>
</comment>
<reference evidence="1" key="1">
    <citation type="submission" date="2017-09" db="EMBL/GenBank/DDBJ databases">
        <title>Polyketide synthases of a Diaporthe helianthi virulent isolate.</title>
        <authorList>
            <person name="Baroncelli R."/>
        </authorList>
    </citation>
    <scope>NUCLEOTIDE SEQUENCE [LARGE SCALE GENOMIC DNA]</scope>
    <source>
        <strain evidence="1">7/96</strain>
    </source>
</reference>
<accession>A0A2P5HMH0</accession>
<evidence type="ECO:0000313" key="1">
    <source>
        <dbReference type="EMBL" id="POS71452.1"/>
    </source>
</evidence>
<dbReference type="EMBL" id="MAVT02001262">
    <property type="protein sequence ID" value="POS71452.1"/>
    <property type="molecule type" value="Genomic_DNA"/>
</dbReference>
<dbReference type="InParanoid" id="A0A2P5HMH0"/>
<dbReference type="OrthoDB" id="5081092at2759"/>